<proteinExistence type="predicted"/>
<protein>
    <submittedName>
        <fullName evidence="3">Glycosyltransferase involved in cell wall bisynthesis</fullName>
    </submittedName>
</protein>
<evidence type="ECO:0000313" key="4">
    <source>
        <dbReference type="Proteomes" id="UP000183994"/>
    </source>
</evidence>
<dbReference type="InterPro" id="IPR050256">
    <property type="entry name" value="Glycosyltransferase_2"/>
</dbReference>
<dbReference type="PANTHER" id="PTHR48090:SF7">
    <property type="entry name" value="RFBJ PROTEIN"/>
    <property type="match status" value="1"/>
</dbReference>
<feature type="domain" description="Glycosyltransferase 2-like" evidence="2">
    <location>
        <begin position="12"/>
        <end position="168"/>
    </location>
</feature>
<dbReference type="CDD" id="cd04179">
    <property type="entry name" value="DPM_DPG-synthase_like"/>
    <property type="match status" value="1"/>
</dbReference>
<evidence type="ECO:0000256" key="1">
    <source>
        <dbReference type="SAM" id="Phobius"/>
    </source>
</evidence>
<dbReference type="Pfam" id="PF00535">
    <property type="entry name" value="Glycos_transf_2"/>
    <property type="match status" value="1"/>
</dbReference>
<dbReference type="OrthoDB" id="9811884at2"/>
<dbReference type="EMBL" id="FQZU01000016">
    <property type="protein sequence ID" value="SHK00471.1"/>
    <property type="molecule type" value="Genomic_DNA"/>
</dbReference>
<keyword evidence="4" id="KW-1185">Reference proteome</keyword>
<dbReference type="SUPFAM" id="SSF53448">
    <property type="entry name" value="Nucleotide-diphospho-sugar transferases"/>
    <property type="match status" value="1"/>
</dbReference>
<keyword evidence="1" id="KW-0472">Membrane</keyword>
<reference evidence="4" key="1">
    <citation type="submission" date="2016-11" db="EMBL/GenBank/DDBJ databases">
        <authorList>
            <person name="Varghese N."/>
            <person name="Submissions S."/>
        </authorList>
    </citation>
    <scope>NUCLEOTIDE SEQUENCE [LARGE SCALE GENOMIC DNA]</scope>
    <source>
        <strain evidence="4">DSM 16219</strain>
    </source>
</reference>
<dbReference type="STRING" id="1121393.SAMN02745216_02695"/>
<dbReference type="InterPro" id="IPR001173">
    <property type="entry name" value="Glyco_trans_2-like"/>
</dbReference>
<feature type="transmembrane region" description="Helical" evidence="1">
    <location>
        <begin position="265"/>
        <end position="282"/>
    </location>
</feature>
<keyword evidence="3" id="KW-0808">Transferase</keyword>
<dbReference type="RefSeq" id="WP_073476624.1">
    <property type="nucleotide sequence ID" value="NZ_FQZU01000016.1"/>
</dbReference>
<dbReference type="AlphaFoldDB" id="A0A1M6NXV0"/>
<dbReference type="InterPro" id="IPR029044">
    <property type="entry name" value="Nucleotide-diphossugar_trans"/>
</dbReference>
<evidence type="ECO:0000313" key="3">
    <source>
        <dbReference type="EMBL" id="SHK00471.1"/>
    </source>
</evidence>
<dbReference type="Gene3D" id="3.90.550.10">
    <property type="entry name" value="Spore Coat Polysaccharide Biosynthesis Protein SpsA, Chain A"/>
    <property type="match status" value="1"/>
</dbReference>
<feature type="transmembrane region" description="Helical" evidence="1">
    <location>
        <begin position="219"/>
        <end position="245"/>
    </location>
</feature>
<keyword evidence="1" id="KW-0812">Transmembrane</keyword>
<organism evidence="3 4">
    <name type="scientific">Desulfatibacillum alkenivorans DSM 16219</name>
    <dbReference type="NCBI Taxonomy" id="1121393"/>
    <lineage>
        <taxon>Bacteria</taxon>
        <taxon>Pseudomonadati</taxon>
        <taxon>Thermodesulfobacteriota</taxon>
        <taxon>Desulfobacteria</taxon>
        <taxon>Desulfobacterales</taxon>
        <taxon>Desulfatibacillaceae</taxon>
        <taxon>Desulfatibacillum</taxon>
    </lineage>
</organism>
<dbReference type="PANTHER" id="PTHR48090">
    <property type="entry name" value="UNDECAPRENYL-PHOSPHATE 4-DEOXY-4-FORMAMIDO-L-ARABINOSE TRANSFERASE-RELATED"/>
    <property type="match status" value="1"/>
</dbReference>
<dbReference type="Proteomes" id="UP000183994">
    <property type="component" value="Unassembled WGS sequence"/>
</dbReference>
<keyword evidence="1" id="KW-1133">Transmembrane helix</keyword>
<name>A0A1M6NXV0_9BACT</name>
<accession>A0A1M6NXV0</accession>
<sequence>MTHLQEEAISVSVIMPAYEEEQAIGGIVERVRKVMEQLGLSHEIIVVNDGSRDQTAQAALEAGARVCTHPYNMGNGAAVKTGIRHAMGDSIVLMDADGQHPPEEIPRLLEKLGPYDLVVGARSTGTKASMHRNFANAVYNRLASYVSDRKIEDLTSGFRAVKTSIAKEFVNILPNTFSYPTTLTLAVVRTGYSLVYVPFAAPAREGKSKIKIFRDGARFFLIILKIATLFAPLKIFLPASLLMFLTGMGYGLFKIFVLHTRYGPTSAMLMTIAVVVFLMGLISEQVTQLRFDQIGRVIYSQKADDEK</sequence>
<gene>
    <name evidence="3" type="ORF">SAMN02745216_02695</name>
</gene>
<evidence type="ECO:0000259" key="2">
    <source>
        <dbReference type="Pfam" id="PF00535"/>
    </source>
</evidence>
<dbReference type="GO" id="GO:0016740">
    <property type="term" value="F:transferase activity"/>
    <property type="evidence" value="ECO:0007669"/>
    <property type="project" value="UniProtKB-KW"/>
</dbReference>